<proteinExistence type="predicted"/>
<evidence type="ECO:0000313" key="3">
    <source>
        <dbReference type="Proteomes" id="UP000184516"/>
    </source>
</evidence>
<name>A0A1M5NIS3_9FLAO</name>
<dbReference type="EMBL" id="FQWB01000008">
    <property type="protein sequence ID" value="SHG89109.1"/>
    <property type="molecule type" value="Genomic_DNA"/>
</dbReference>
<feature type="chain" id="PRO_5012657698" evidence="1">
    <location>
        <begin position="27"/>
        <end position="97"/>
    </location>
</feature>
<accession>A0A1M5NIS3</accession>
<dbReference type="AlphaFoldDB" id="A0A1M5NIS3"/>
<sequence length="97" mass="10807">MKIKLIFLAATAVFIASCSSKKTVVAADVPKEGSISPELVQHGKNLYVNNCVKCHALYEPKKFSQEKWKPILVKMQKKARLDDVQIAAISNYITSQL</sequence>
<dbReference type="Gene3D" id="1.10.760.10">
    <property type="entry name" value="Cytochrome c-like domain"/>
    <property type="match status" value="1"/>
</dbReference>
<dbReference type="STRING" id="468056.SAMN05443549_10845"/>
<protein>
    <submittedName>
        <fullName evidence="2">Dihaem cytochrome c</fullName>
    </submittedName>
</protein>
<dbReference type="SUPFAM" id="SSF46626">
    <property type="entry name" value="Cytochrome c"/>
    <property type="match status" value="1"/>
</dbReference>
<dbReference type="RefSeq" id="WP_073371673.1">
    <property type="nucleotide sequence ID" value="NZ_FQWB01000008.1"/>
</dbReference>
<evidence type="ECO:0000256" key="1">
    <source>
        <dbReference type="SAM" id="SignalP"/>
    </source>
</evidence>
<keyword evidence="1" id="KW-0732">Signal</keyword>
<keyword evidence="3" id="KW-1185">Reference proteome</keyword>
<dbReference type="Pfam" id="PF09626">
    <property type="entry name" value="DHC"/>
    <property type="match status" value="1"/>
</dbReference>
<dbReference type="GO" id="GO:0009055">
    <property type="term" value="F:electron transfer activity"/>
    <property type="evidence" value="ECO:0007669"/>
    <property type="project" value="InterPro"/>
</dbReference>
<evidence type="ECO:0000313" key="2">
    <source>
        <dbReference type="EMBL" id="SHG89109.1"/>
    </source>
</evidence>
<dbReference type="Proteomes" id="UP000184516">
    <property type="component" value="Unassembled WGS sequence"/>
</dbReference>
<dbReference type="GO" id="GO:0020037">
    <property type="term" value="F:heme binding"/>
    <property type="evidence" value="ECO:0007669"/>
    <property type="project" value="InterPro"/>
</dbReference>
<dbReference type="InterPro" id="IPR036909">
    <property type="entry name" value="Cyt_c-like_dom_sf"/>
</dbReference>
<organism evidence="2 3">
    <name type="scientific">Flavobacterium fluvii</name>
    <dbReference type="NCBI Taxonomy" id="468056"/>
    <lineage>
        <taxon>Bacteria</taxon>
        <taxon>Pseudomonadati</taxon>
        <taxon>Bacteroidota</taxon>
        <taxon>Flavobacteriia</taxon>
        <taxon>Flavobacteriales</taxon>
        <taxon>Flavobacteriaceae</taxon>
        <taxon>Flavobacterium</taxon>
    </lineage>
</organism>
<feature type="signal peptide" evidence="1">
    <location>
        <begin position="1"/>
        <end position="26"/>
    </location>
</feature>
<dbReference type="OrthoDB" id="679921at2"/>
<gene>
    <name evidence="2" type="ORF">SAMN05443549_10845</name>
</gene>
<dbReference type="InterPro" id="IPR018588">
    <property type="entry name" value="Dihaem_cytochrome-c"/>
</dbReference>
<dbReference type="PROSITE" id="PS51257">
    <property type="entry name" value="PROKAR_LIPOPROTEIN"/>
    <property type="match status" value="1"/>
</dbReference>
<reference evidence="3" key="1">
    <citation type="submission" date="2016-11" db="EMBL/GenBank/DDBJ databases">
        <authorList>
            <person name="Varghese N."/>
            <person name="Submissions S."/>
        </authorList>
    </citation>
    <scope>NUCLEOTIDE SEQUENCE [LARGE SCALE GENOMIC DNA]</scope>
    <source>
        <strain evidence="3">DSM 19978</strain>
    </source>
</reference>